<evidence type="ECO:0000313" key="11">
    <source>
        <dbReference type="Proteomes" id="UP001607221"/>
    </source>
</evidence>
<feature type="transmembrane region" description="Helical" evidence="6">
    <location>
        <begin position="306"/>
        <end position="328"/>
    </location>
</feature>
<evidence type="ECO:0000256" key="4">
    <source>
        <dbReference type="ARBA" id="ARBA00022989"/>
    </source>
</evidence>
<evidence type="ECO:0000313" key="10">
    <source>
        <dbReference type="EMBL" id="MFH0271572.1"/>
    </source>
</evidence>
<evidence type="ECO:0000256" key="1">
    <source>
        <dbReference type="ARBA" id="ARBA00004141"/>
    </source>
</evidence>
<evidence type="ECO:0000256" key="7">
    <source>
        <dbReference type="SAM" id="SignalP"/>
    </source>
</evidence>
<keyword evidence="7" id="KW-0732">Signal</keyword>
<feature type="domain" description="Cytochrome C biogenesis protein transmembrane" evidence="8">
    <location>
        <begin position="306"/>
        <end position="519"/>
    </location>
</feature>
<comment type="caution">
    <text evidence="10">The sequence shown here is derived from an EMBL/GenBank/DDBJ whole genome shotgun (WGS) entry which is preliminary data.</text>
</comment>
<protein>
    <submittedName>
        <fullName evidence="10">Protein-disulfide reductase DsbD family protein</fullName>
    </submittedName>
</protein>
<feature type="transmembrane region" description="Helical" evidence="6">
    <location>
        <begin position="385"/>
        <end position="407"/>
    </location>
</feature>
<dbReference type="PANTHER" id="PTHR32234">
    <property type="entry name" value="THIOL:DISULFIDE INTERCHANGE PROTEIN DSBD"/>
    <property type="match status" value="1"/>
</dbReference>
<evidence type="ECO:0000256" key="6">
    <source>
        <dbReference type="SAM" id="Phobius"/>
    </source>
</evidence>
<dbReference type="SUPFAM" id="SSF52833">
    <property type="entry name" value="Thioredoxin-like"/>
    <property type="match status" value="1"/>
</dbReference>
<dbReference type="InterPro" id="IPR028250">
    <property type="entry name" value="DsbDN"/>
</dbReference>
<feature type="chain" id="PRO_5046323817" evidence="7">
    <location>
        <begin position="30"/>
        <end position="700"/>
    </location>
</feature>
<reference evidence="10 11" key="1">
    <citation type="submission" date="2024-10" db="EMBL/GenBank/DDBJ databases">
        <authorList>
            <person name="Yibar A."/>
            <person name="Saticioglu I.B."/>
            <person name="Duman M."/>
            <person name="Ajmi N."/>
            <person name="Gurler F."/>
            <person name="Ay H."/>
            <person name="Onuk E."/>
            <person name="Guler S."/>
            <person name="Romalde J.L."/>
        </authorList>
    </citation>
    <scope>NUCLEOTIDE SEQUENCE [LARGE SCALE GENOMIC DNA]</scope>
    <source>
        <strain evidence="10 11">1-TCBS-A</strain>
    </source>
</reference>
<evidence type="ECO:0000259" key="8">
    <source>
        <dbReference type="Pfam" id="PF02683"/>
    </source>
</evidence>
<dbReference type="Pfam" id="PF11412">
    <property type="entry name" value="DsbD_N"/>
    <property type="match status" value="1"/>
</dbReference>
<dbReference type="InterPro" id="IPR003834">
    <property type="entry name" value="Cyt_c_assmbl_TM_dom"/>
</dbReference>
<dbReference type="Proteomes" id="UP001607221">
    <property type="component" value="Unassembled WGS sequence"/>
</dbReference>
<feature type="transmembrane region" description="Helical" evidence="6">
    <location>
        <begin position="349"/>
        <end position="370"/>
    </location>
</feature>
<keyword evidence="3" id="KW-0201">Cytochrome c-type biogenesis</keyword>
<dbReference type="InterPro" id="IPR036249">
    <property type="entry name" value="Thioredoxin-like_sf"/>
</dbReference>
<feature type="domain" description="Thiol:disulfide interchange protein DsbD N-terminal" evidence="9">
    <location>
        <begin position="63"/>
        <end position="161"/>
    </location>
</feature>
<organism evidence="10 11">
    <name type="scientific">Vibrio jasicida</name>
    <dbReference type="NCBI Taxonomy" id="766224"/>
    <lineage>
        <taxon>Bacteria</taxon>
        <taxon>Pseudomonadati</taxon>
        <taxon>Pseudomonadota</taxon>
        <taxon>Gammaproteobacteria</taxon>
        <taxon>Vibrionales</taxon>
        <taxon>Vibrionaceae</taxon>
        <taxon>Vibrio</taxon>
    </lineage>
</organism>
<proteinExistence type="predicted"/>
<name>A0ABW7J5G4_9VIBR</name>
<evidence type="ECO:0000259" key="9">
    <source>
        <dbReference type="Pfam" id="PF11412"/>
    </source>
</evidence>
<dbReference type="Pfam" id="PF13899">
    <property type="entry name" value="Thioredoxin_7"/>
    <property type="match status" value="1"/>
</dbReference>
<dbReference type="InterPro" id="IPR035671">
    <property type="entry name" value="DsbD_gamma"/>
</dbReference>
<dbReference type="RefSeq" id="WP_394632080.1">
    <property type="nucleotide sequence ID" value="NZ_JBIHSE010000001.1"/>
</dbReference>
<keyword evidence="11" id="KW-1185">Reference proteome</keyword>
<dbReference type="CDD" id="cd02953">
    <property type="entry name" value="DsbDgamma"/>
    <property type="match status" value="1"/>
</dbReference>
<comment type="subcellular location">
    <subcellularLocation>
        <location evidence="1">Membrane</location>
        <topology evidence="1">Multi-pass membrane protein</topology>
    </subcellularLocation>
</comment>
<feature type="transmembrane region" description="Helical" evidence="6">
    <location>
        <begin position="504"/>
        <end position="522"/>
    </location>
</feature>
<dbReference type="Gene3D" id="3.40.30.10">
    <property type="entry name" value="Glutaredoxin"/>
    <property type="match status" value="1"/>
</dbReference>
<gene>
    <name evidence="10" type="ORF">ACGRHZ_09510</name>
</gene>
<feature type="transmembrane region" description="Helical" evidence="6">
    <location>
        <begin position="528"/>
        <end position="546"/>
    </location>
</feature>
<evidence type="ECO:0000256" key="3">
    <source>
        <dbReference type="ARBA" id="ARBA00022748"/>
    </source>
</evidence>
<feature type="transmembrane region" description="Helical" evidence="6">
    <location>
        <begin position="428"/>
        <end position="458"/>
    </location>
</feature>
<dbReference type="PANTHER" id="PTHR32234:SF3">
    <property type="entry name" value="SUPPRESSION OF COPPER SENSITIVITY PROTEIN"/>
    <property type="match status" value="1"/>
</dbReference>
<keyword evidence="4 6" id="KW-1133">Transmembrane helix</keyword>
<dbReference type="Pfam" id="PF02683">
    <property type="entry name" value="DsbD_TM"/>
    <property type="match status" value="1"/>
</dbReference>
<keyword evidence="2 6" id="KW-0812">Transmembrane</keyword>
<feature type="transmembrane region" description="Helical" evidence="6">
    <location>
        <begin position="553"/>
        <end position="571"/>
    </location>
</feature>
<keyword evidence="5 6" id="KW-0472">Membrane</keyword>
<sequence>MQKTKTSLRLAVVWLFAMMCAVFSVSSLADIPNDPITTGWMGDPNHPYIQSRFILTGRYNEHDKTVAGYIEVQLSDDWKTYWRSPGEGGIAPSMNWENSKNINDIEWFWTYPQRFDLLGINTLGYKHKAIFPLKLHVEDMNKPVVFDAILTMSSCTTICILSDLPMNLEFVPSELVPADGAAFEFAQTMSKVPRPSALISDVEAIWDQNKSQLQVTANHSLGWKSPDVIVDGESIEMQDANFSLPEINLEDGKITATFDVSSWMGTPDLTDENIFISFQDGEFVAEHPVKVKTGMVVTGKSSMVSMLLFALLGGLILNVMPCVFPVLGMKLSSIVMAQGMEKKQIRFQFLASASGIMTSFWLIAAFLAFLKLSGNAIGWGIQFQSGWFISLMFLITTLFGANMLGLFEIRLSSNTNTWMASKGDSSYVGHFTQGMFATLLATPCSAPFLGTAVAFALATNIPTMFGIFTALAVGMALPWFLVAMFPSIALALPKPGAWMNRVKYVFGGMMLLTSMWLMSLLSNHIADAWMISLVSLAACLLLGRMAQVHGIKASIALGLLLISVVGSAVMFEKSSTKLLPQEPQWEELSTDAITEYVQDGKVVFVDVTADWCVTCKANKIGVLLQEPVYSALTEPDSDIVVMQGDWSVPSERVTSFLQGFGRYGVPFNIVYGPAAPNGVELPVILTSEKVMQAIDQARGK</sequence>
<feature type="signal peptide" evidence="7">
    <location>
        <begin position="1"/>
        <end position="29"/>
    </location>
</feature>
<evidence type="ECO:0000256" key="5">
    <source>
        <dbReference type="ARBA" id="ARBA00023136"/>
    </source>
</evidence>
<feature type="transmembrane region" description="Helical" evidence="6">
    <location>
        <begin position="464"/>
        <end position="492"/>
    </location>
</feature>
<dbReference type="EMBL" id="JBIHSE010000001">
    <property type="protein sequence ID" value="MFH0271572.1"/>
    <property type="molecule type" value="Genomic_DNA"/>
</dbReference>
<evidence type="ECO:0000256" key="2">
    <source>
        <dbReference type="ARBA" id="ARBA00022692"/>
    </source>
</evidence>
<accession>A0ABW7J5G4</accession>